<evidence type="ECO:0000259" key="4">
    <source>
        <dbReference type="Pfam" id="PF05649"/>
    </source>
</evidence>
<evidence type="ECO:0000256" key="2">
    <source>
        <dbReference type="SAM" id="MobiDB-lite"/>
    </source>
</evidence>
<dbReference type="InterPro" id="IPR008753">
    <property type="entry name" value="Peptidase_M13_N"/>
</dbReference>
<feature type="transmembrane region" description="Helical" evidence="3">
    <location>
        <begin position="7"/>
        <end position="30"/>
    </location>
</feature>
<dbReference type="PANTHER" id="PTHR11733:SF241">
    <property type="entry name" value="GH26575P-RELATED"/>
    <property type="match status" value="1"/>
</dbReference>
<evidence type="ECO:0000256" key="1">
    <source>
        <dbReference type="ARBA" id="ARBA00007357"/>
    </source>
</evidence>
<dbReference type="InterPro" id="IPR024079">
    <property type="entry name" value="MetalloPept_cat_dom_sf"/>
</dbReference>
<dbReference type="AlphaFoldDB" id="A0AAQ4F9U7"/>
<proteinExistence type="inferred from homology"/>
<protein>
    <recommendedName>
        <fullName evidence="4">Peptidase M13 N-terminal domain-containing protein</fullName>
    </recommendedName>
</protein>
<dbReference type="InterPro" id="IPR000718">
    <property type="entry name" value="Peptidase_M13"/>
</dbReference>
<dbReference type="PROSITE" id="PS51885">
    <property type="entry name" value="NEPRILYSIN"/>
    <property type="match status" value="1"/>
</dbReference>
<evidence type="ECO:0000313" key="5">
    <source>
        <dbReference type="EMBL" id="KAK8783846.1"/>
    </source>
</evidence>
<gene>
    <name evidence="5" type="ORF">V5799_009789</name>
</gene>
<dbReference type="PANTHER" id="PTHR11733">
    <property type="entry name" value="ZINC METALLOPROTEASE FAMILY M13 NEPRILYSIN-RELATED"/>
    <property type="match status" value="1"/>
</dbReference>
<evidence type="ECO:0000256" key="3">
    <source>
        <dbReference type="SAM" id="Phobius"/>
    </source>
</evidence>
<keyword evidence="6" id="KW-1185">Reference proteome</keyword>
<dbReference type="Pfam" id="PF05649">
    <property type="entry name" value="Peptidase_M13_N"/>
    <property type="match status" value="1"/>
</dbReference>
<accession>A0AAQ4F9U7</accession>
<feature type="domain" description="Peptidase M13 N-terminal" evidence="4">
    <location>
        <begin position="80"/>
        <end position="434"/>
    </location>
</feature>
<keyword evidence="3" id="KW-0812">Transmembrane</keyword>
<organism evidence="5 6">
    <name type="scientific">Amblyomma americanum</name>
    <name type="common">Lone star tick</name>
    <dbReference type="NCBI Taxonomy" id="6943"/>
    <lineage>
        <taxon>Eukaryota</taxon>
        <taxon>Metazoa</taxon>
        <taxon>Ecdysozoa</taxon>
        <taxon>Arthropoda</taxon>
        <taxon>Chelicerata</taxon>
        <taxon>Arachnida</taxon>
        <taxon>Acari</taxon>
        <taxon>Parasitiformes</taxon>
        <taxon>Ixodida</taxon>
        <taxon>Ixodoidea</taxon>
        <taxon>Ixodidae</taxon>
        <taxon>Amblyomminae</taxon>
        <taxon>Amblyomma</taxon>
    </lineage>
</organism>
<comment type="similarity">
    <text evidence="1">Belongs to the peptidase M13 family.</text>
</comment>
<name>A0AAQ4F9U7_AMBAM</name>
<dbReference type="Gene3D" id="3.40.390.10">
    <property type="entry name" value="Collagenase (Catalytic Domain)"/>
    <property type="match status" value="2"/>
</dbReference>
<dbReference type="Gene3D" id="1.10.1380.10">
    <property type="entry name" value="Neutral endopeptidase , domain2"/>
    <property type="match status" value="1"/>
</dbReference>
<dbReference type="GO" id="GO:0016485">
    <property type="term" value="P:protein processing"/>
    <property type="evidence" value="ECO:0007669"/>
    <property type="project" value="TreeGrafter"/>
</dbReference>
<dbReference type="EMBL" id="JARKHS020005114">
    <property type="protein sequence ID" value="KAK8783846.1"/>
    <property type="molecule type" value="Genomic_DNA"/>
</dbReference>
<dbReference type="GO" id="GO:0004222">
    <property type="term" value="F:metalloendopeptidase activity"/>
    <property type="evidence" value="ECO:0007669"/>
    <property type="project" value="InterPro"/>
</dbReference>
<feature type="region of interest" description="Disordered" evidence="2">
    <location>
        <begin position="555"/>
        <end position="579"/>
    </location>
</feature>
<dbReference type="Proteomes" id="UP001321473">
    <property type="component" value="Unassembled WGS sequence"/>
</dbReference>
<keyword evidence="3" id="KW-1133">Transmembrane helix</keyword>
<evidence type="ECO:0000313" key="6">
    <source>
        <dbReference type="Proteomes" id="UP001321473"/>
    </source>
</evidence>
<sequence length="676" mass="75751">MNQRTKAVLLAAGILGTVALTVYMGGALWVRVWHRASLHFRYRRSDRDHPDWRLILGCNKTACRQYRVAIESSRNRSQDPCKNFYRFVCDGWKHHHRMLSVVDAAEDATLVRALAAVELATSNTSTAGAAVPSEWNVQKGVAALAKSCMDLSESSLEGLKRFMVERHMPWPKMSSWDLLEVLLDLSGNWNVHLWFQVSFELAASYGRTGEPVIRIGHSAAFRAWIASMRTFAVHAAGRTPSLRYQQYVVTMLRLFDVPESRVGELLTKIQAMDLLTLEALGPAITESEPRVLRMPIRNLTNTATPGIAAGRLLLLLNEYFIWARRFTADDIVQVEIPGLLRSVVYLLGLKSETREALTLSLGLRLASELGWMADRRIADVTLQLAGLDSSAHRRRCLVQVESAVGVAWLSLFTRQRGSNKLAQNVRDVLANVVERRTNTTLELRVQRGATAWDIENQLAKVLAEPTSGSRFFINWLNLMNARWRLEKEGFANIIKPGSHLSRRWTFRAALYVAEEYFTFPLFHPDLPPTVNYGGAGRLIADEVLRGLFDDQVSDQRQGRSRGVGYDNASTAAPLAPRASPHELDTKALLAALNAYRLAFMRRSNEGLAKAPSLAEERLFFVASCYALCSSADYVDRLYGDASRRCNVPVMALPEFAAAFRCHVVNPENRDPALRSP</sequence>
<dbReference type="SUPFAM" id="SSF55486">
    <property type="entry name" value="Metalloproteases ('zincins'), catalytic domain"/>
    <property type="match status" value="1"/>
</dbReference>
<keyword evidence="3" id="KW-0472">Membrane</keyword>
<reference evidence="5 6" key="1">
    <citation type="journal article" date="2023" name="Arcadia Sci">
        <title>De novo assembly of a long-read Amblyomma americanum tick genome.</title>
        <authorList>
            <person name="Chou S."/>
            <person name="Poskanzer K.E."/>
            <person name="Rollins M."/>
            <person name="Thuy-Boun P.S."/>
        </authorList>
    </citation>
    <scope>NUCLEOTIDE SEQUENCE [LARGE SCALE GENOMIC DNA]</scope>
    <source>
        <strain evidence="5">F_SG_1</strain>
        <tissue evidence="5">Salivary glands</tissue>
    </source>
</reference>
<dbReference type="GO" id="GO:0005886">
    <property type="term" value="C:plasma membrane"/>
    <property type="evidence" value="ECO:0007669"/>
    <property type="project" value="TreeGrafter"/>
</dbReference>
<dbReference type="InterPro" id="IPR042089">
    <property type="entry name" value="Peptidase_M13_dom_2"/>
</dbReference>
<comment type="caution">
    <text evidence="5">The sequence shown here is derived from an EMBL/GenBank/DDBJ whole genome shotgun (WGS) entry which is preliminary data.</text>
</comment>